<dbReference type="EMBL" id="CP097463">
    <property type="protein sequence ID" value="WAX58254.1"/>
    <property type="molecule type" value="Genomic_DNA"/>
</dbReference>
<keyword evidence="2" id="KW-1185">Reference proteome</keyword>
<protein>
    <submittedName>
        <fullName evidence="1">Uncharacterized protein</fullName>
    </submittedName>
</protein>
<organism evidence="1 2">
    <name type="scientific">Jatrophihabitans cynanchi</name>
    <dbReference type="NCBI Taxonomy" id="2944128"/>
    <lineage>
        <taxon>Bacteria</taxon>
        <taxon>Bacillati</taxon>
        <taxon>Actinomycetota</taxon>
        <taxon>Actinomycetes</taxon>
        <taxon>Jatrophihabitantales</taxon>
        <taxon>Jatrophihabitantaceae</taxon>
        <taxon>Jatrophihabitans</taxon>
    </lineage>
</organism>
<reference evidence="1" key="1">
    <citation type="submission" date="2022-05" db="EMBL/GenBank/DDBJ databases">
        <title>Jatrophihabitans sp. SB3-54 whole genome sequence.</title>
        <authorList>
            <person name="Suh M.K."/>
            <person name="Eom M.K."/>
            <person name="Kim J.S."/>
            <person name="Kim H.S."/>
            <person name="Do H.E."/>
            <person name="Shin Y.K."/>
            <person name="Lee J.-S."/>
        </authorList>
    </citation>
    <scope>NUCLEOTIDE SEQUENCE</scope>
    <source>
        <strain evidence="1">SB3-54</strain>
    </source>
</reference>
<name>A0ABY7K088_9ACTN</name>
<accession>A0ABY7K088</accession>
<dbReference type="RefSeq" id="WP_269444804.1">
    <property type="nucleotide sequence ID" value="NZ_CP097463.1"/>
</dbReference>
<evidence type="ECO:0000313" key="1">
    <source>
        <dbReference type="EMBL" id="WAX58254.1"/>
    </source>
</evidence>
<sequence>MPVLAQRTQAVDAALAALVPQVRARGVSASNAAGWGAGRAAADLARLDVRQRLDRAG</sequence>
<dbReference type="Proteomes" id="UP001164693">
    <property type="component" value="Chromosome"/>
</dbReference>
<gene>
    <name evidence="1" type="ORF">M6B22_05680</name>
</gene>
<evidence type="ECO:0000313" key="2">
    <source>
        <dbReference type="Proteomes" id="UP001164693"/>
    </source>
</evidence>
<proteinExistence type="predicted"/>